<proteinExistence type="predicted"/>
<gene>
    <name evidence="1" type="ORF">EVA_19237</name>
</gene>
<accession>J9FSW6</accession>
<dbReference type="EMBL" id="AMCI01007412">
    <property type="protein sequence ID" value="EJW92657.1"/>
    <property type="molecule type" value="Genomic_DNA"/>
</dbReference>
<name>J9FSW6_9ZZZZ</name>
<organism evidence="1">
    <name type="scientific">gut metagenome</name>
    <dbReference type="NCBI Taxonomy" id="749906"/>
    <lineage>
        <taxon>unclassified sequences</taxon>
        <taxon>metagenomes</taxon>
        <taxon>organismal metagenomes</taxon>
    </lineage>
</organism>
<reference evidence="1" key="1">
    <citation type="journal article" date="2012" name="PLoS ONE">
        <title>Gene sets for utilization of primary and secondary nutrition supplies in the distal gut of endangered iberian lynx.</title>
        <authorList>
            <person name="Alcaide M."/>
            <person name="Messina E."/>
            <person name="Richter M."/>
            <person name="Bargiela R."/>
            <person name="Peplies J."/>
            <person name="Huws S.A."/>
            <person name="Newbold C.J."/>
            <person name="Golyshin P.N."/>
            <person name="Simon M.A."/>
            <person name="Lopez G."/>
            <person name="Yakimov M.M."/>
            <person name="Ferrer M."/>
        </authorList>
    </citation>
    <scope>NUCLEOTIDE SEQUENCE</scope>
</reference>
<protein>
    <submittedName>
        <fullName evidence="1">Uncharacterized protein</fullName>
    </submittedName>
</protein>
<sequence length="37" mass="3843">MFAPRKSFLLNISSASDGHSATSVGTDPFGNFSLIGL</sequence>
<comment type="caution">
    <text evidence="1">The sequence shown here is derived from an EMBL/GenBank/DDBJ whole genome shotgun (WGS) entry which is preliminary data.</text>
</comment>
<evidence type="ECO:0000313" key="1">
    <source>
        <dbReference type="EMBL" id="EJW92657.1"/>
    </source>
</evidence>
<dbReference type="AlphaFoldDB" id="J9FSW6"/>